<name>A0AA36EK90_LACSI</name>
<organism evidence="2 3">
    <name type="scientific">Lactuca saligna</name>
    <name type="common">Willowleaf lettuce</name>
    <dbReference type="NCBI Taxonomy" id="75948"/>
    <lineage>
        <taxon>Eukaryota</taxon>
        <taxon>Viridiplantae</taxon>
        <taxon>Streptophyta</taxon>
        <taxon>Embryophyta</taxon>
        <taxon>Tracheophyta</taxon>
        <taxon>Spermatophyta</taxon>
        <taxon>Magnoliopsida</taxon>
        <taxon>eudicotyledons</taxon>
        <taxon>Gunneridae</taxon>
        <taxon>Pentapetalae</taxon>
        <taxon>asterids</taxon>
        <taxon>campanulids</taxon>
        <taxon>Asterales</taxon>
        <taxon>Asteraceae</taxon>
        <taxon>Cichorioideae</taxon>
        <taxon>Cichorieae</taxon>
        <taxon>Lactucinae</taxon>
        <taxon>Lactuca</taxon>
    </lineage>
</organism>
<feature type="region of interest" description="Disordered" evidence="1">
    <location>
        <begin position="91"/>
        <end position="116"/>
    </location>
</feature>
<accession>A0AA36EK90</accession>
<reference evidence="2" key="1">
    <citation type="submission" date="2023-04" db="EMBL/GenBank/DDBJ databases">
        <authorList>
            <person name="Vijverberg K."/>
            <person name="Xiong W."/>
            <person name="Schranz E."/>
        </authorList>
    </citation>
    <scope>NUCLEOTIDE SEQUENCE</scope>
</reference>
<proteinExistence type="predicted"/>
<keyword evidence="3" id="KW-1185">Reference proteome</keyword>
<dbReference type="AlphaFoldDB" id="A0AA36EK90"/>
<evidence type="ECO:0000313" key="2">
    <source>
        <dbReference type="EMBL" id="CAI9296455.1"/>
    </source>
</evidence>
<protein>
    <submittedName>
        <fullName evidence="2">Uncharacterized protein</fullName>
    </submittedName>
</protein>
<dbReference type="EMBL" id="OX465084">
    <property type="protein sequence ID" value="CAI9296455.1"/>
    <property type="molecule type" value="Genomic_DNA"/>
</dbReference>
<sequence length="139" mass="15886">MVIFFSIKVHFQGVFINKHFCYSDGVHHVFENIDFVEFPVYIDHFGTTVHITKENENKDNYSVKSNMSSEGEEGIDLTNFISPQQSNMEGLTYEGVSQANGNEDSTEGYSKDDEDENVPDLKVKQCLMKTYLGRSCCQF</sequence>
<dbReference type="Proteomes" id="UP001177003">
    <property type="component" value="Chromosome 8"/>
</dbReference>
<gene>
    <name evidence="2" type="ORF">LSALG_LOCUS35319</name>
</gene>
<feature type="compositionally biased region" description="Polar residues" evidence="1">
    <location>
        <begin position="91"/>
        <end position="103"/>
    </location>
</feature>
<evidence type="ECO:0000256" key="1">
    <source>
        <dbReference type="SAM" id="MobiDB-lite"/>
    </source>
</evidence>
<evidence type="ECO:0000313" key="3">
    <source>
        <dbReference type="Proteomes" id="UP001177003"/>
    </source>
</evidence>